<gene>
    <name evidence="4" type="ORF">HII17_18240</name>
</gene>
<proteinExistence type="predicted"/>
<evidence type="ECO:0000313" key="5">
    <source>
        <dbReference type="Proteomes" id="UP000568664"/>
    </source>
</evidence>
<evidence type="ECO:0000259" key="3">
    <source>
        <dbReference type="Pfam" id="PF13511"/>
    </source>
</evidence>
<feature type="chain" id="PRO_5031089307" evidence="2">
    <location>
        <begin position="21"/>
        <end position="137"/>
    </location>
</feature>
<reference evidence="4 5" key="1">
    <citation type="submission" date="2020-04" db="EMBL/GenBank/DDBJ databases">
        <title>Thalassotalea sp. M1531, isolated from the surface of marine red alga.</title>
        <authorList>
            <person name="Pang L."/>
            <person name="Lu D.-C."/>
        </authorList>
    </citation>
    <scope>NUCLEOTIDE SEQUENCE [LARGE SCALE GENOMIC DNA]</scope>
    <source>
        <strain evidence="4 5">M1531</strain>
    </source>
</reference>
<feature type="region of interest" description="Disordered" evidence="1">
    <location>
        <begin position="61"/>
        <end position="87"/>
    </location>
</feature>
<protein>
    <submittedName>
        <fullName evidence="4">DUF4124 domain-containing protein</fullName>
    </submittedName>
</protein>
<dbReference type="AlphaFoldDB" id="A0A7Y0LFH5"/>
<feature type="domain" description="DUF4124" evidence="3">
    <location>
        <begin position="17"/>
        <end position="77"/>
    </location>
</feature>
<dbReference type="InterPro" id="IPR025392">
    <property type="entry name" value="DUF4124"/>
</dbReference>
<organism evidence="4 5">
    <name type="scientific">Thalassotalea algicola</name>
    <dbReference type="NCBI Taxonomy" id="2716224"/>
    <lineage>
        <taxon>Bacteria</taxon>
        <taxon>Pseudomonadati</taxon>
        <taxon>Pseudomonadota</taxon>
        <taxon>Gammaproteobacteria</taxon>
        <taxon>Alteromonadales</taxon>
        <taxon>Colwelliaceae</taxon>
        <taxon>Thalassotalea</taxon>
    </lineage>
</organism>
<name>A0A7Y0LFH5_9GAMM</name>
<dbReference type="Pfam" id="PF13511">
    <property type="entry name" value="DUF4124"/>
    <property type="match status" value="1"/>
</dbReference>
<keyword evidence="5" id="KW-1185">Reference proteome</keyword>
<dbReference type="EMBL" id="JABBXH010000009">
    <property type="protein sequence ID" value="NMP33491.1"/>
    <property type="molecule type" value="Genomic_DNA"/>
</dbReference>
<accession>A0A7Y0LFH5</accession>
<evidence type="ECO:0000256" key="2">
    <source>
        <dbReference type="SAM" id="SignalP"/>
    </source>
</evidence>
<keyword evidence="2" id="KW-0732">Signal</keyword>
<evidence type="ECO:0000313" key="4">
    <source>
        <dbReference type="EMBL" id="NMP33491.1"/>
    </source>
</evidence>
<evidence type="ECO:0000256" key="1">
    <source>
        <dbReference type="SAM" id="MobiDB-lite"/>
    </source>
</evidence>
<feature type="signal peptide" evidence="2">
    <location>
        <begin position="1"/>
        <end position="20"/>
    </location>
</feature>
<dbReference type="Proteomes" id="UP000568664">
    <property type="component" value="Unassembled WGS sequence"/>
</dbReference>
<sequence>MLAKWLLALPILIISTVALAQQSAEVYRWVDEQGNVHFSDMPKDKAAKLYFVKPGITSKADEAKLAQTQNETDQSAPESSGDMEMMEVPNSAEACRDLRVEMNKRSRELNGGTPQQARLARIFLDQADKILARSNCQ</sequence>
<feature type="compositionally biased region" description="Polar residues" evidence="1">
    <location>
        <begin position="66"/>
        <end position="78"/>
    </location>
</feature>
<comment type="caution">
    <text evidence="4">The sequence shown here is derived from an EMBL/GenBank/DDBJ whole genome shotgun (WGS) entry which is preliminary data.</text>
</comment>